<dbReference type="AlphaFoldDB" id="A0A1F6TSJ9"/>
<feature type="transmembrane region" description="Helical" evidence="5">
    <location>
        <begin position="142"/>
        <end position="175"/>
    </location>
</feature>
<evidence type="ECO:0000313" key="7">
    <source>
        <dbReference type="Proteomes" id="UP000178885"/>
    </source>
</evidence>
<feature type="transmembrane region" description="Helical" evidence="5">
    <location>
        <begin position="212"/>
        <end position="232"/>
    </location>
</feature>
<keyword evidence="3 5" id="KW-1133">Transmembrane helix</keyword>
<evidence type="ECO:0000256" key="2">
    <source>
        <dbReference type="ARBA" id="ARBA00022692"/>
    </source>
</evidence>
<evidence type="ECO:0000256" key="5">
    <source>
        <dbReference type="RuleBase" id="RU363041"/>
    </source>
</evidence>
<protein>
    <recommendedName>
        <fullName evidence="5">Probable membrane transporter protein</fullName>
    </recommendedName>
</protein>
<feature type="transmembrane region" description="Helical" evidence="5">
    <location>
        <begin position="69"/>
        <end position="90"/>
    </location>
</feature>
<evidence type="ECO:0000313" key="6">
    <source>
        <dbReference type="EMBL" id="OGI48111.1"/>
    </source>
</evidence>
<dbReference type="PANTHER" id="PTHR43701">
    <property type="entry name" value="MEMBRANE TRANSPORTER PROTEIN MJ0441-RELATED"/>
    <property type="match status" value="1"/>
</dbReference>
<feature type="transmembrane region" description="Helical" evidence="5">
    <location>
        <begin position="102"/>
        <end position="121"/>
    </location>
</feature>
<comment type="subcellular location">
    <subcellularLocation>
        <location evidence="5">Cell membrane</location>
        <topology evidence="5">Multi-pass membrane protein</topology>
    </subcellularLocation>
    <subcellularLocation>
        <location evidence="1">Membrane</location>
        <topology evidence="1">Multi-pass membrane protein</topology>
    </subcellularLocation>
</comment>
<reference evidence="6 7" key="1">
    <citation type="journal article" date="2016" name="Nat. Commun.">
        <title>Thousands of microbial genomes shed light on interconnected biogeochemical processes in an aquifer system.</title>
        <authorList>
            <person name="Anantharaman K."/>
            <person name="Brown C.T."/>
            <person name="Hug L.A."/>
            <person name="Sharon I."/>
            <person name="Castelle C.J."/>
            <person name="Probst A.J."/>
            <person name="Thomas B.C."/>
            <person name="Singh A."/>
            <person name="Wilkins M.J."/>
            <person name="Karaoz U."/>
            <person name="Brodie E.L."/>
            <person name="Williams K.H."/>
            <person name="Hubbard S.S."/>
            <person name="Banfield J.F."/>
        </authorList>
    </citation>
    <scope>NUCLEOTIDE SEQUENCE [LARGE SCALE GENOMIC DNA]</scope>
</reference>
<dbReference type="Pfam" id="PF01925">
    <property type="entry name" value="TauE"/>
    <property type="match status" value="1"/>
</dbReference>
<evidence type="ECO:0000256" key="4">
    <source>
        <dbReference type="ARBA" id="ARBA00023136"/>
    </source>
</evidence>
<feature type="transmembrane region" description="Helical" evidence="5">
    <location>
        <begin position="238"/>
        <end position="255"/>
    </location>
</feature>
<dbReference type="PANTHER" id="PTHR43701:SF2">
    <property type="entry name" value="MEMBRANE TRANSPORTER PROTEIN YJNA-RELATED"/>
    <property type="match status" value="1"/>
</dbReference>
<organism evidence="6 7">
    <name type="scientific">Candidatus Muproteobacteria bacterium RBG_16_65_34</name>
    <dbReference type="NCBI Taxonomy" id="1817760"/>
    <lineage>
        <taxon>Bacteria</taxon>
        <taxon>Pseudomonadati</taxon>
        <taxon>Pseudomonadota</taxon>
        <taxon>Candidatus Muproteobacteria</taxon>
    </lineage>
</organism>
<dbReference type="STRING" id="1817760.A2151_02865"/>
<dbReference type="Proteomes" id="UP000178885">
    <property type="component" value="Unassembled WGS sequence"/>
</dbReference>
<proteinExistence type="inferred from homology"/>
<dbReference type="InterPro" id="IPR002781">
    <property type="entry name" value="TM_pro_TauE-like"/>
</dbReference>
<comment type="caution">
    <text evidence="6">The sequence shown here is derived from an EMBL/GenBank/DDBJ whole genome shotgun (WGS) entry which is preliminary data.</text>
</comment>
<feature type="transmembrane region" description="Helical" evidence="5">
    <location>
        <begin position="12"/>
        <end position="37"/>
    </location>
</feature>
<evidence type="ECO:0000256" key="3">
    <source>
        <dbReference type="ARBA" id="ARBA00022989"/>
    </source>
</evidence>
<dbReference type="GO" id="GO:0005886">
    <property type="term" value="C:plasma membrane"/>
    <property type="evidence" value="ECO:0007669"/>
    <property type="project" value="UniProtKB-SubCell"/>
</dbReference>
<dbReference type="InterPro" id="IPR051598">
    <property type="entry name" value="TSUP/Inactive_protease-like"/>
</dbReference>
<keyword evidence="5" id="KW-1003">Cell membrane</keyword>
<accession>A0A1F6TSJ9</accession>
<keyword evidence="4 5" id="KW-0472">Membrane</keyword>
<gene>
    <name evidence="6" type="ORF">A2151_02865</name>
</gene>
<sequence length="256" mass="25874">MDWAYVISGSVVGFVVGLTGVGGGALMTPLLVLFFGIPPVTAVGTDLLFASITKVAGVGVHARRGNVEWRIAGLLACGSIPAALATLVLLEHLAAEGVSIDGLVTPVLGGALILTAFALLFKGRLQEKGWLVGRGLSERGRAIATVVTGAVLGALVTISSIGAGALGIAALLFLYPQLPAVRIVAADLAHAVGLTAVAGLGHLHMGTVDLNLLATLLIGSLPGIYLGSHLSASIPERVLRSALAAMLLLIGGRFVF</sequence>
<name>A0A1F6TSJ9_9PROT</name>
<dbReference type="EMBL" id="MFSU01000037">
    <property type="protein sequence ID" value="OGI48111.1"/>
    <property type="molecule type" value="Genomic_DNA"/>
</dbReference>
<feature type="transmembrane region" description="Helical" evidence="5">
    <location>
        <begin position="181"/>
        <end position="200"/>
    </location>
</feature>
<evidence type="ECO:0000256" key="1">
    <source>
        <dbReference type="ARBA" id="ARBA00004141"/>
    </source>
</evidence>
<comment type="similarity">
    <text evidence="5">Belongs to the 4-toluene sulfonate uptake permease (TSUP) (TC 2.A.102) family.</text>
</comment>
<keyword evidence="2 5" id="KW-0812">Transmembrane</keyword>